<sequence>MWRVLEAKCPGEEECFIGTKFQKLDLEGTEIVLLKKKKGDRVEDLVVANMVKFLVSDKRDYMQPQSYSKRRKGRSFDNKAQVHQWPVSKCSGHCYKARASPGHPILEAPVLGVERQPLGVEHPFPVTRKLSAS</sequence>
<organism evidence="1 2">
    <name type="scientific">Vigna angularis var. angularis</name>
    <dbReference type="NCBI Taxonomy" id="157739"/>
    <lineage>
        <taxon>Eukaryota</taxon>
        <taxon>Viridiplantae</taxon>
        <taxon>Streptophyta</taxon>
        <taxon>Embryophyta</taxon>
        <taxon>Tracheophyta</taxon>
        <taxon>Spermatophyta</taxon>
        <taxon>Magnoliopsida</taxon>
        <taxon>eudicotyledons</taxon>
        <taxon>Gunneridae</taxon>
        <taxon>Pentapetalae</taxon>
        <taxon>rosids</taxon>
        <taxon>fabids</taxon>
        <taxon>Fabales</taxon>
        <taxon>Fabaceae</taxon>
        <taxon>Papilionoideae</taxon>
        <taxon>50 kb inversion clade</taxon>
        <taxon>NPAAA clade</taxon>
        <taxon>indigoferoid/millettioid clade</taxon>
        <taxon>Phaseoleae</taxon>
        <taxon>Vigna</taxon>
    </lineage>
</organism>
<protein>
    <submittedName>
        <fullName evidence="1">Uncharacterized protein</fullName>
    </submittedName>
</protein>
<reference evidence="1 2" key="1">
    <citation type="journal article" date="2015" name="Sci. Rep.">
        <title>The power of single molecule real-time sequencing technology in the de novo assembly of a eukaryotic genome.</title>
        <authorList>
            <person name="Sakai H."/>
            <person name="Naito K."/>
            <person name="Ogiso-Tanaka E."/>
            <person name="Takahashi Y."/>
            <person name="Iseki K."/>
            <person name="Muto C."/>
            <person name="Satou K."/>
            <person name="Teruya K."/>
            <person name="Shiroma A."/>
            <person name="Shimoji M."/>
            <person name="Hirano T."/>
            <person name="Itoh T."/>
            <person name="Kaga A."/>
            <person name="Tomooka N."/>
        </authorList>
    </citation>
    <scope>NUCLEOTIDE SEQUENCE [LARGE SCALE GENOMIC DNA]</scope>
    <source>
        <strain evidence="2">cv. Shumari</strain>
    </source>
</reference>
<evidence type="ECO:0000313" key="1">
    <source>
        <dbReference type="EMBL" id="BAT99301.1"/>
    </source>
</evidence>
<name>A0A0S3T2Q3_PHAAN</name>
<dbReference type="AlphaFoldDB" id="A0A0S3T2Q3"/>
<gene>
    <name evidence="1" type="primary">Vigan.10G070700</name>
    <name evidence="1" type="ORF">VIGAN_10070700</name>
</gene>
<keyword evidence="2" id="KW-1185">Reference proteome</keyword>
<proteinExistence type="predicted"/>
<evidence type="ECO:0000313" key="2">
    <source>
        <dbReference type="Proteomes" id="UP000291084"/>
    </source>
</evidence>
<dbReference type="Proteomes" id="UP000291084">
    <property type="component" value="Chromosome 10"/>
</dbReference>
<accession>A0A0S3T2Q3</accession>
<dbReference type="EMBL" id="AP015043">
    <property type="protein sequence ID" value="BAT99301.1"/>
    <property type="molecule type" value="Genomic_DNA"/>
</dbReference>